<feature type="region of interest" description="Disordered" evidence="1">
    <location>
        <begin position="155"/>
        <end position="182"/>
    </location>
</feature>
<name>A0A5N5QCT4_9AGAM</name>
<dbReference type="PROSITE" id="PS51257">
    <property type="entry name" value="PROKAR_LIPOPROTEIN"/>
    <property type="match status" value="1"/>
</dbReference>
<sequence>MMMFKVVYAMVALCACLVVASPIAKRNNDEEFMLLTTVQTLLVHKGTPKPQTVTKTKTITEVSTLVVTVTAPCNPTTIESTISATTAVSATETTSAATDTATTATTVTITSPTTSGTNTQPTSTTHHDQQLVNELEFEHISFGARVQALARGRPCQPSVVVPGSGPSDALDLTSPSPPLPGI</sequence>
<gene>
    <name evidence="3" type="ORF">CTheo_7087</name>
</gene>
<protein>
    <recommendedName>
        <fullName evidence="5">Transmembrane protein</fullName>
    </recommendedName>
</protein>
<accession>A0A5N5QCT4</accession>
<feature type="chain" id="PRO_5024356582" description="Transmembrane protein" evidence="2">
    <location>
        <begin position="21"/>
        <end position="182"/>
    </location>
</feature>
<evidence type="ECO:0000256" key="1">
    <source>
        <dbReference type="SAM" id="MobiDB-lite"/>
    </source>
</evidence>
<dbReference type="AlphaFoldDB" id="A0A5N5QCT4"/>
<evidence type="ECO:0000256" key="2">
    <source>
        <dbReference type="SAM" id="SignalP"/>
    </source>
</evidence>
<dbReference type="OrthoDB" id="3268834at2759"/>
<proteinExistence type="predicted"/>
<feature type="compositionally biased region" description="Low complexity" evidence="1">
    <location>
        <begin position="106"/>
        <end position="124"/>
    </location>
</feature>
<reference evidence="3 4" key="1">
    <citation type="journal article" date="2019" name="Fungal Biol. Biotechnol.">
        <title>Draft genome sequence of fastidious pathogen Ceratobasidium theobromae, which causes vascular-streak dieback in Theobroma cacao.</title>
        <authorList>
            <person name="Ali S.S."/>
            <person name="Asman A."/>
            <person name="Shao J."/>
            <person name="Firmansyah A.P."/>
            <person name="Susilo A.W."/>
            <person name="Rosmana A."/>
            <person name="McMahon P."/>
            <person name="Junaid M."/>
            <person name="Guest D."/>
            <person name="Kheng T.Y."/>
            <person name="Meinhardt L.W."/>
            <person name="Bailey B.A."/>
        </authorList>
    </citation>
    <scope>NUCLEOTIDE SEQUENCE [LARGE SCALE GENOMIC DNA]</scope>
    <source>
        <strain evidence="3 4">CT2</strain>
    </source>
</reference>
<organism evidence="3 4">
    <name type="scientific">Ceratobasidium theobromae</name>
    <dbReference type="NCBI Taxonomy" id="1582974"/>
    <lineage>
        <taxon>Eukaryota</taxon>
        <taxon>Fungi</taxon>
        <taxon>Dikarya</taxon>
        <taxon>Basidiomycota</taxon>
        <taxon>Agaricomycotina</taxon>
        <taxon>Agaricomycetes</taxon>
        <taxon>Cantharellales</taxon>
        <taxon>Ceratobasidiaceae</taxon>
        <taxon>Ceratobasidium</taxon>
    </lineage>
</organism>
<comment type="caution">
    <text evidence="3">The sequence shown here is derived from an EMBL/GenBank/DDBJ whole genome shotgun (WGS) entry which is preliminary data.</text>
</comment>
<feature type="region of interest" description="Disordered" evidence="1">
    <location>
        <begin position="106"/>
        <end position="127"/>
    </location>
</feature>
<evidence type="ECO:0000313" key="4">
    <source>
        <dbReference type="Proteomes" id="UP000383932"/>
    </source>
</evidence>
<keyword evidence="2" id="KW-0732">Signal</keyword>
<feature type="signal peptide" evidence="2">
    <location>
        <begin position="1"/>
        <end position="20"/>
    </location>
</feature>
<dbReference type="EMBL" id="SSOP01000265">
    <property type="protein sequence ID" value="KAB5589474.1"/>
    <property type="molecule type" value="Genomic_DNA"/>
</dbReference>
<evidence type="ECO:0000313" key="3">
    <source>
        <dbReference type="EMBL" id="KAB5589474.1"/>
    </source>
</evidence>
<keyword evidence="4" id="KW-1185">Reference proteome</keyword>
<dbReference type="Proteomes" id="UP000383932">
    <property type="component" value="Unassembled WGS sequence"/>
</dbReference>
<evidence type="ECO:0008006" key="5">
    <source>
        <dbReference type="Google" id="ProtNLM"/>
    </source>
</evidence>